<name>A0A2P4S4W5_BAMTH</name>
<dbReference type="AlphaFoldDB" id="A0A2P4S4W5"/>
<comment type="caution">
    <text evidence="1">The sequence shown here is derived from an EMBL/GenBank/DDBJ whole genome shotgun (WGS) entry which is preliminary data.</text>
</comment>
<keyword evidence="2" id="KW-1185">Reference proteome</keyword>
<evidence type="ECO:0000313" key="2">
    <source>
        <dbReference type="Proteomes" id="UP000237246"/>
    </source>
</evidence>
<dbReference type="EMBL" id="PPHD01107552">
    <property type="protein sequence ID" value="POI19172.1"/>
    <property type="molecule type" value="Genomic_DNA"/>
</dbReference>
<sequence length="48" mass="5490">MPKLYGTARGIRVVILWLLPLRTAQVKYGMSTGMELLEILYYLVNSCN</sequence>
<proteinExistence type="predicted"/>
<accession>A0A2P4S4W5</accession>
<dbReference type="Proteomes" id="UP000237246">
    <property type="component" value="Unassembled WGS sequence"/>
</dbReference>
<protein>
    <submittedName>
        <fullName evidence="1">Uncharacterized protein</fullName>
    </submittedName>
</protein>
<reference evidence="1 2" key="1">
    <citation type="submission" date="2018-01" db="EMBL/GenBank/DDBJ databases">
        <title>Comparison of the Chinese Bamboo Partridge and Red Junglefowl genome sequences highlights the importance of demography in genome evolution.</title>
        <authorList>
            <person name="Tiley G.P."/>
            <person name="Kimball R.T."/>
            <person name="Braun E.L."/>
            <person name="Burleigh J.G."/>
        </authorList>
    </citation>
    <scope>NUCLEOTIDE SEQUENCE [LARGE SCALE GENOMIC DNA]</scope>
    <source>
        <strain evidence="1">RTK389</strain>
        <tissue evidence="1">Blood</tissue>
    </source>
</reference>
<evidence type="ECO:0000313" key="1">
    <source>
        <dbReference type="EMBL" id="POI19172.1"/>
    </source>
</evidence>
<organism evidence="1 2">
    <name type="scientific">Bambusicola thoracicus</name>
    <name type="common">Chinese bamboo-partridge</name>
    <name type="synonym">Perdix thoracica</name>
    <dbReference type="NCBI Taxonomy" id="9083"/>
    <lineage>
        <taxon>Eukaryota</taxon>
        <taxon>Metazoa</taxon>
        <taxon>Chordata</taxon>
        <taxon>Craniata</taxon>
        <taxon>Vertebrata</taxon>
        <taxon>Euteleostomi</taxon>
        <taxon>Archelosauria</taxon>
        <taxon>Archosauria</taxon>
        <taxon>Dinosauria</taxon>
        <taxon>Saurischia</taxon>
        <taxon>Theropoda</taxon>
        <taxon>Coelurosauria</taxon>
        <taxon>Aves</taxon>
        <taxon>Neognathae</taxon>
        <taxon>Galloanserae</taxon>
        <taxon>Galliformes</taxon>
        <taxon>Phasianidae</taxon>
        <taxon>Perdicinae</taxon>
        <taxon>Bambusicola</taxon>
    </lineage>
</organism>
<gene>
    <name evidence="1" type="ORF">CIB84_017084</name>
</gene>